<dbReference type="GO" id="GO:0046872">
    <property type="term" value="F:metal ion binding"/>
    <property type="evidence" value="ECO:0007669"/>
    <property type="project" value="UniProtKB-KW"/>
</dbReference>
<accession>A0A099T3C0</accession>
<sequence length="496" mass="57293">MPQNNILSVLKYVSRMNKEFMLSEIKDYIEEEMSTQDIYQVVSPFLFDLKINATPQDEDFRMTRALIKEKLELTVEEQGRTRSFFRSPVVSKQLQKDIEQYIEYKTTKDWDDPLVLEKIRKAIVAQKNAYWKSGKSRNISYEKGYSILAYLAYQFPVYFVQFEHILYSMALDGMLKTRMKILDIGTGPGTVPLSIIDFYKRLDVAEASIHSVELYDENIEAYDHIVPEYAKNKARVSVEKPIKANIVDLKPEDLPDNIDLMVFSNVLNEIKELTIKEKAELVKKLSEKLTGDGNIVLIEPADRVNSTEFRKLTLALKHLGLGIYSPCSFIWCRGCNPDECWSFEQKEDIKPPVLMSKLAECEEPFRYLNTDIKYSYAIMRKDNLSKVSYKVPLKAKFARLSDMKKYVDKRINVVCSLMSGDLGDNKYSVYKLCDGTSNKQVYAVLPSHNVVYENALLKEESYGNVLELHNVLVKYNKDKGAYNLLLSKQSIVKKVK</sequence>
<keyword evidence="3" id="KW-0408">Iron</keyword>
<keyword evidence="8" id="KW-1185">Reference proteome</keyword>
<dbReference type="EMBL" id="JRHO01000002">
    <property type="protein sequence ID" value="KGK99675.1"/>
    <property type="molecule type" value="Genomic_DNA"/>
</dbReference>
<feature type="domain" description="DUF8157" evidence="5">
    <location>
        <begin position="4"/>
        <end position="51"/>
    </location>
</feature>
<evidence type="ECO:0000256" key="1">
    <source>
        <dbReference type="ARBA" id="ARBA00022723"/>
    </source>
</evidence>
<dbReference type="InterPro" id="IPR058959">
    <property type="entry name" value="DUF8157_C"/>
</dbReference>
<keyword evidence="4" id="KW-0411">Iron-sulfur</keyword>
<keyword evidence="7" id="KW-0489">Methyltransferase</keyword>
<dbReference type="Pfam" id="PF26486">
    <property type="entry name" value="DUF8157"/>
    <property type="match status" value="1"/>
</dbReference>
<proteinExistence type="predicted"/>
<evidence type="ECO:0000256" key="4">
    <source>
        <dbReference type="ARBA" id="ARBA00023014"/>
    </source>
</evidence>
<keyword evidence="7" id="KW-0808">Transferase</keyword>
<name>A0A099T3C0_METMT</name>
<evidence type="ECO:0000259" key="6">
    <source>
        <dbReference type="Pfam" id="PF26487"/>
    </source>
</evidence>
<evidence type="ECO:0000313" key="8">
    <source>
        <dbReference type="Proteomes" id="UP000029859"/>
    </source>
</evidence>
<dbReference type="GO" id="GO:0006412">
    <property type="term" value="P:translation"/>
    <property type="evidence" value="ECO:0007669"/>
    <property type="project" value="InterPro"/>
</dbReference>
<evidence type="ECO:0000256" key="3">
    <source>
        <dbReference type="ARBA" id="ARBA00023004"/>
    </source>
</evidence>
<dbReference type="GO" id="GO:0032259">
    <property type="term" value="P:methylation"/>
    <property type="evidence" value="ECO:0007669"/>
    <property type="project" value="UniProtKB-KW"/>
</dbReference>
<dbReference type="Pfam" id="PF26487">
    <property type="entry name" value="DUF8157_C"/>
    <property type="match status" value="1"/>
</dbReference>
<dbReference type="InterPro" id="IPR015324">
    <property type="entry name" value="Ribosomal_Rsm22-like"/>
</dbReference>
<dbReference type="Pfam" id="PF09243">
    <property type="entry name" value="Rsm22"/>
    <property type="match status" value="1"/>
</dbReference>
<dbReference type="GO" id="GO:0008168">
    <property type="term" value="F:methyltransferase activity"/>
    <property type="evidence" value="ECO:0007669"/>
    <property type="project" value="UniProtKB-KW"/>
</dbReference>
<dbReference type="Gene3D" id="3.40.50.150">
    <property type="entry name" value="Vaccinia Virus protein VP39"/>
    <property type="match status" value="1"/>
</dbReference>
<dbReference type="AlphaFoldDB" id="A0A099T3C0"/>
<evidence type="ECO:0000259" key="5">
    <source>
        <dbReference type="Pfam" id="PF26486"/>
    </source>
</evidence>
<dbReference type="InterPro" id="IPR058470">
    <property type="entry name" value="DUF8157_N"/>
</dbReference>
<comment type="caution">
    <text evidence="7">The sequence shown here is derived from an EMBL/GenBank/DDBJ whole genome shotgun (WGS) entry which is preliminary data.</text>
</comment>
<organism evidence="7 8">
    <name type="scientific">Methanococcoides methylutens</name>
    <dbReference type="NCBI Taxonomy" id="2226"/>
    <lineage>
        <taxon>Archaea</taxon>
        <taxon>Methanobacteriati</taxon>
        <taxon>Methanobacteriota</taxon>
        <taxon>Stenosarchaea group</taxon>
        <taxon>Methanomicrobia</taxon>
        <taxon>Methanosarcinales</taxon>
        <taxon>Methanosarcinaceae</taxon>
        <taxon>Methanococcoides</taxon>
    </lineage>
</organism>
<gene>
    <name evidence="7" type="ORF">LI82_00150</name>
</gene>
<dbReference type="GO" id="GO:0051536">
    <property type="term" value="F:iron-sulfur cluster binding"/>
    <property type="evidence" value="ECO:0007669"/>
    <property type="project" value="UniProtKB-KW"/>
</dbReference>
<dbReference type="SUPFAM" id="SSF53335">
    <property type="entry name" value="S-adenosyl-L-methionine-dependent methyltransferases"/>
    <property type="match status" value="1"/>
</dbReference>
<dbReference type="RefSeq" id="WP_048192957.1">
    <property type="nucleotide sequence ID" value="NZ_CAAGSM010000008.1"/>
</dbReference>
<keyword evidence="2" id="KW-0809">Transit peptide</keyword>
<keyword evidence="1" id="KW-0479">Metal-binding</keyword>
<dbReference type="Proteomes" id="UP000029859">
    <property type="component" value="Unassembled WGS sequence"/>
</dbReference>
<dbReference type="OrthoDB" id="117536at2157"/>
<reference evidence="7 8" key="1">
    <citation type="submission" date="2014-09" db="EMBL/GenBank/DDBJ databases">
        <title>Draft genome sequence of an obligately methylotrophic methanogen, Methanococcoides methylutens, isolated from marine sediment.</title>
        <authorList>
            <person name="Guan Y."/>
            <person name="Ngugi D.K."/>
            <person name="Blom J."/>
            <person name="Ali S."/>
            <person name="Ferry J.G."/>
            <person name="Stingl U."/>
        </authorList>
    </citation>
    <scope>NUCLEOTIDE SEQUENCE [LARGE SCALE GENOMIC DNA]</scope>
    <source>
        <strain evidence="7 8">DSM 2657</strain>
    </source>
</reference>
<feature type="domain" description="DUF8157" evidence="6">
    <location>
        <begin position="401"/>
        <end position="495"/>
    </location>
</feature>
<protein>
    <submittedName>
        <fullName evidence="7">Methyltransferase</fullName>
    </submittedName>
</protein>
<evidence type="ECO:0000313" key="7">
    <source>
        <dbReference type="EMBL" id="KGK99675.1"/>
    </source>
</evidence>
<dbReference type="InterPro" id="IPR029063">
    <property type="entry name" value="SAM-dependent_MTases_sf"/>
</dbReference>
<evidence type="ECO:0000256" key="2">
    <source>
        <dbReference type="ARBA" id="ARBA00022946"/>
    </source>
</evidence>